<dbReference type="PANTHER" id="PTHR10788:SF106">
    <property type="entry name" value="BCDNA.GH08860"/>
    <property type="match status" value="1"/>
</dbReference>
<dbReference type="Pfam" id="PF00982">
    <property type="entry name" value="Glyco_transf_20"/>
    <property type="match status" value="1"/>
</dbReference>
<accession>A0ABN2LZA0</accession>
<evidence type="ECO:0000313" key="2">
    <source>
        <dbReference type="EMBL" id="GAA1803891.1"/>
    </source>
</evidence>
<dbReference type="PANTHER" id="PTHR10788">
    <property type="entry name" value="TREHALOSE-6-PHOSPHATE SYNTHASE"/>
    <property type="match status" value="1"/>
</dbReference>
<dbReference type="Gene3D" id="3.40.50.2000">
    <property type="entry name" value="Glycogen Phosphorylase B"/>
    <property type="match status" value="2"/>
</dbReference>
<protein>
    <submittedName>
        <fullName evidence="2">Trehalose-6-phosphate synthase</fullName>
    </submittedName>
</protein>
<comment type="similarity">
    <text evidence="1">Belongs to the glycosyltransferase 20 family.</text>
</comment>
<evidence type="ECO:0000313" key="3">
    <source>
        <dbReference type="Proteomes" id="UP001500218"/>
    </source>
</evidence>
<dbReference type="Proteomes" id="UP001500218">
    <property type="component" value="Unassembled WGS sequence"/>
</dbReference>
<keyword evidence="3" id="KW-1185">Reference proteome</keyword>
<reference evidence="2 3" key="1">
    <citation type="journal article" date="2019" name="Int. J. Syst. Evol. Microbiol.">
        <title>The Global Catalogue of Microorganisms (GCM) 10K type strain sequencing project: providing services to taxonomists for standard genome sequencing and annotation.</title>
        <authorList>
            <consortium name="The Broad Institute Genomics Platform"/>
            <consortium name="The Broad Institute Genome Sequencing Center for Infectious Disease"/>
            <person name="Wu L."/>
            <person name="Ma J."/>
        </authorList>
    </citation>
    <scope>NUCLEOTIDE SEQUENCE [LARGE SCALE GENOMIC DNA]</scope>
    <source>
        <strain evidence="2 3">JCM 13250</strain>
    </source>
</reference>
<evidence type="ECO:0000256" key="1">
    <source>
        <dbReference type="ARBA" id="ARBA00008799"/>
    </source>
</evidence>
<dbReference type="EMBL" id="BAAALT010000070">
    <property type="protein sequence ID" value="GAA1803891.1"/>
    <property type="molecule type" value="Genomic_DNA"/>
</dbReference>
<dbReference type="RefSeq" id="WP_344130443.1">
    <property type="nucleotide sequence ID" value="NZ_BAAALT010000070.1"/>
</dbReference>
<name>A0ABN2LZA0_9ACTN</name>
<sequence length="477" mass="50979">MSRVDTTAGYDLVVAADWLPIVDDGTRVCWRDRAGGIARGLGEQVAARRGAWVGRDNAGTLAEGPVGSLWLHPVRLDAQLSHDYHSGHCVRTLAALAHGCGPVEYHSSWRNAYRTVNHRFAATIARLAAPDASVWIHDHHLQLVPAALRLARPDLRIGFFLHGLFPPVEAFMRQPMRRELLGGLLGADLIGFQQAYSARNFLDLVADFGGLRRGDAAVQVGPRTVAVRTAPSSVEAASIAALAADAAVRQRAAEIRASLGNPSRVLLSVGRTDPAEGVEPLIDAYACLLAGGRLDAADTVLVHLSTCGDEADTDHAEGLDRIHRKVAQVNGEFARVGRPVVHELGQDTGQPERVAFYLAADAFIALPLRQGMTLTAKEYLAARTDDTGRLVLSEFTGAAHDLPEALVVNPYDADAVADAICAATRSARAPSTAIRQMRERVGRHDLAAWADGFLDALAAPPAPPTRRPGPLADEMSS</sequence>
<organism evidence="2 3">
    <name type="scientific">Luedemannella flava</name>
    <dbReference type="NCBI Taxonomy" id="349316"/>
    <lineage>
        <taxon>Bacteria</taxon>
        <taxon>Bacillati</taxon>
        <taxon>Actinomycetota</taxon>
        <taxon>Actinomycetes</taxon>
        <taxon>Micromonosporales</taxon>
        <taxon>Micromonosporaceae</taxon>
        <taxon>Luedemannella</taxon>
    </lineage>
</organism>
<proteinExistence type="inferred from homology"/>
<gene>
    <name evidence="2" type="ORF">GCM10009682_27090</name>
</gene>
<comment type="caution">
    <text evidence="2">The sequence shown here is derived from an EMBL/GenBank/DDBJ whole genome shotgun (WGS) entry which is preliminary data.</text>
</comment>
<dbReference type="SUPFAM" id="SSF53756">
    <property type="entry name" value="UDP-Glycosyltransferase/glycogen phosphorylase"/>
    <property type="match status" value="1"/>
</dbReference>
<dbReference type="InterPro" id="IPR001830">
    <property type="entry name" value="Glyco_trans_20"/>
</dbReference>